<evidence type="ECO:0000313" key="4">
    <source>
        <dbReference type="Proteomes" id="UP001369958"/>
    </source>
</evidence>
<dbReference type="Gene3D" id="1.10.10.10">
    <property type="entry name" value="Winged helix-like DNA-binding domain superfamily/Winged helix DNA-binding domain"/>
    <property type="match status" value="1"/>
</dbReference>
<sequence>MIDMLVGGELPAGAFVAAFPGVTQPAISQHLKVLRDAGVATVRADRQRRLYCLVPDALVSLRDWVSPLLPVAEAARPEMVESVEQPPSKPKARPKPKPAPEPELTLDLFG</sequence>
<gene>
    <name evidence="3" type="ORF">V6617_10870</name>
</gene>
<dbReference type="InterPro" id="IPR011991">
    <property type="entry name" value="ArsR-like_HTH"/>
</dbReference>
<feature type="region of interest" description="Disordered" evidence="1">
    <location>
        <begin position="76"/>
        <end position="110"/>
    </location>
</feature>
<dbReference type="CDD" id="cd00090">
    <property type="entry name" value="HTH_ARSR"/>
    <property type="match status" value="1"/>
</dbReference>
<dbReference type="Pfam" id="PF01022">
    <property type="entry name" value="HTH_5"/>
    <property type="match status" value="1"/>
</dbReference>
<evidence type="ECO:0000256" key="1">
    <source>
        <dbReference type="SAM" id="MobiDB-lite"/>
    </source>
</evidence>
<evidence type="ECO:0000259" key="2">
    <source>
        <dbReference type="SMART" id="SM00418"/>
    </source>
</evidence>
<dbReference type="EMBL" id="CP146275">
    <property type="protein sequence ID" value="WWT31529.1"/>
    <property type="molecule type" value="Genomic_DNA"/>
</dbReference>
<dbReference type="SMART" id="SM00418">
    <property type="entry name" value="HTH_ARSR"/>
    <property type="match status" value="1"/>
</dbReference>
<name>A0ABZ2HWN9_9HYPH</name>
<evidence type="ECO:0000313" key="3">
    <source>
        <dbReference type="EMBL" id="WWT31529.1"/>
    </source>
</evidence>
<feature type="domain" description="HTH arsR-type" evidence="2">
    <location>
        <begin position="1"/>
        <end position="67"/>
    </location>
</feature>
<dbReference type="InterPro" id="IPR001845">
    <property type="entry name" value="HTH_ArsR_DNA-bd_dom"/>
</dbReference>
<accession>A0ABZ2HWN9</accession>
<dbReference type="RefSeq" id="WP_338606996.1">
    <property type="nucleotide sequence ID" value="NZ_CP146275.1"/>
</dbReference>
<keyword evidence="4" id="KW-1185">Reference proteome</keyword>
<dbReference type="SUPFAM" id="SSF46785">
    <property type="entry name" value="Winged helix' DNA-binding domain"/>
    <property type="match status" value="1"/>
</dbReference>
<protein>
    <submittedName>
        <fullName evidence="3">Metalloregulator ArsR/SmtB family transcription factor</fullName>
    </submittedName>
</protein>
<organism evidence="3 4">
    <name type="scientific">Pelagibacterium nitratireducens</name>
    <dbReference type="NCBI Taxonomy" id="1046114"/>
    <lineage>
        <taxon>Bacteria</taxon>
        <taxon>Pseudomonadati</taxon>
        <taxon>Pseudomonadota</taxon>
        <taxon>Alphaproteobacteria</taxon>
        <taxon>Hyphomicrobiales</taxon>
        <taxon>Devosiaceae</taxon>
        <taxon>Pelagibacterium</taxon>
    </lineage>
</organism>
<proteinExistence type="predicted"/>
<reference evidence="3 4" key="1">
    <citation type="submission" date="2024-02" db="EMBL/GenBank/DDBJ databases">
        <title>Complete genome sequence of Pelagibacterium nitratireducens ZH15.</title>
        <authorList>
            <person name="Zhao L.H."/>
        </authorList>
    </citation>
    <scope>NUCLEOTIDE SEQUENCE [LARGE SCALE GENOMIC DNA]</scope>
    <source>
        <strain evidence="3 4">ZH15</strain>
    </source>
</reference>
<dbReference type="InterPro" id="IPR036390">
    <property type="entry name" value="WH_DNA-bd_sf"/>
</dbReference>
<dbReference type="InterPro" id="IPR036388">
    <property type="entry name" value="WH-like_DNA-bd_sf"/>
</dbReference>
<dbReference type="Proteomes" id="UP001369958">
    <property type="component" value="Chromosome"/>
</dbReference>